<feature type="non-terminal residue" evidence="8">
    <location>
        <position position="56"/>
    </location>
</feature>
<dbReference type="GO" id="GO:0035613">
    <property type="term" value="F:RNA stem-loop binding"/>
    <property type="evidence" value="ECO:0007669"/>
    <property type="project" value="TreeGrafter"/>
</dbReference>
<evidence type="ECO:0000256" key="2">
    <source>
        <dbReference type="ARBA" id="ARBA00022695"/>
    </source>
</evidence>
<keyword evidence="9" id="KW-1185">Reference proteome</keyword>
<feature type="non-terminal residue" evidence="8">
    <location>
        <position position="1"/>
    </location>
</feature>
<dbReference type="GO" id="GO:0016787">
    <property type="term" value="F:hydrolase activity"/>
    <property type="evidence" value="ECO:0007669"/>
    <property type="project" value="UniProtKB-KW"/>
</dbReference>
<organism evidence="8 9">
    <name type="scientific">Anhinga anhinga</name>
    <name type="common">Anhinga</name>
    <name type="synonym">Plotus anhinga</name>
    <dbReference type="NCBI Taxonomy" id="56067"/>
    <lineage>
        <taxon>Eukaryota</taxon>
        <taxon>Metazoa</taxon>
        <taxon>Chordata</taxon>
        <taxon>Craniata</taxon>
        <taxon>Vertebrata</taxon>
        <taxon>Euteleostomi</taxon>
        <taxon>Archelosauria</taxon>
        <taxon>Archosauria</taxon>
        <taxon>Dinosauria</taxon>
        <taxon>Saurischia</taxon>
        <taxon>Theropoda</taxon>
        <taxon>Coelurosauria</taxon>
        <taxon>Aves</taxon>
        <taxon>Neognathae</taxon>
        <taxon>Neoaves</taxon>
        <taxon>Aequornithes</taxon>
        <taxon>Suliformes</taxon>
        <taxon>Anhingidae</taxon>
        <taxon>Anhinga</taxon>
    </lineage>
</organism>
<evidence type="ECO:0000256" key="1">
    <source>
        <dbReference type="ARBA" id="ARBA00022679"/>
    </source>
</evidence>
<keyword evidence="6" id="KW-0695">RNA-directed DNA polymerase</keyword>
<dbReference type="GO" id="GO:0004519">
    <property type="term" value="F:endonuclease activity"/>
    <property type="evidence" value="ECO:0007669"/>
    <property type="project" value="UniProtKB-KW"/>
</dbReference>
<evidence type="ECO:0000313" key="8">
    <source>
        <dbReference type="EMBL" id="NXC76955.1"/>
    </source>
</evidence>
<evidence type="ECO:0000256" key="5">
    <source>
        <dbReference type="ARBA" id="ARBA00022801"/>
    </source>
</evidence>
<sequence>TIKPQNVEIIANIKTLNDVQKLLGNINWIRTQCGTDNTTLSPLFEVLKGDADITTP</sequence>
<proteinExistence type="predicted"/>
<evidence type="ECO:0000256" key="6">
    <source>
        <dbReference type="ARBA" id="ARBA00022918"/>
    </source>
</evidence>
<dbReference type="Proteomes" id="UP000657035">
    <property type="component" value="Unassembled WGS sequence"/>
</dbReference>
<dbReference type="AlphaFoldDB" id="A0A851Q990"/>
<reference evidence="8" key="1">
    <citation type="submission" date="2019-09" db="EMBL/GenBank/DDBJ databases">
        <title>Bird 10,000 Genomes (B10K) Project - Family phase.</title>
        <authorList>
            <person name="Zhang G."/>
        </authorList>
    </citation>
    <scope>NUCLEOTIDE SEQUENCE</scope>
    <source>
        <strain evidence="8">B10K-CU-031-38</strain>
    </source>
</reference>
<dbReference type="SUPFAM" id="SSF56672">
    <property type="entry name" value="DNA/RNA polymerases"/>
    <property type="match status" value="1"/>
</dbReference>
<dbReference type="PANTHER" id="PTHR41694">
    <property type="entry name" value="ENDOGENOUS RETROVIRUS GROUP K MEMBER POL PROTEIN"/>
    <property type="match status" value="1"/>
</dbReference>
<feature type="domain" description="Reverse transcriptase thumb" evidence="7">
    <location>
        <begin position="4"/>
        <end position="55"/>
    </location>
</feature>
<evidence type="ECO:0000256" key="3">
    <source>
        <dbReference type="ARBA" id="ARBA00022722"/>
    </source>
</evidence>
<dbReference type="Gene3D" id="3.30.70.270">
    <property type="match status" value="1"/>
</dbReference>
<evidence type="ECO:0000259" key="7">
    <source>
        <dbReference type="Pfam" id="PF06817"/>
    </source>
</evidence>
<evidence type="ECO:0000313" key="9">
    <source>
        <dbReference type="Proteomes" id="UP000657035"/>
    </source>
</evidence>
<dbReference type="InterPro" id="IPR043128">
    <property type="entry name" value="Rev_trsase/Diguanyl_cyclase"/>
</dbReference>
<dbReference type="PANTHER" id="PTHR41694:SF3">
    <property type="entry name" value="RNA-DIRECTED DNA POLYMERASE-RELATED"/>
    <property type="match status" value="1"/>
</dbReference>
<keyword evidence="1" id="KW-0808">Transferase</keyword>
<keyword evidence="4" id="KW-0255">Endonuclease</keyword>
<keyword evidence="3" id="KW-0540">Nuclease</keyword>
<evidence type="ECO:0000256" key="4">
    <source>
        <dbReference type="ARBA" id="ARBA00022759"/>
    </source>
</evidence>
<dbReference type="GO" id="GO:0003964">
    <property type="term" value="F:RNA-directed DNA polymerase activity"/>
    <property type="evidence" value="ECO:0007669"/>
    <property type="project" value="UniProtKB-KW"/>
</dbReference>
<dbReference type="InterPro" id="IPR043502">
    <property type="entry name" value="DNA/RNA_pol_sf"/>
</dbReference>
<gene>
    <name evidence="8" type="primary">Ervk18</name>
    <name evidence="8" type="ORF">ANHANH_R14609</name>
</gene>
<protein>
    <submittedName>
        <fullName evidence="8">POK18 protein</fullName>
    </submittedName>
</protein>
<keyword evidence="5" id="KW-0378">Hydrolase</keyword>
<name>A0A851Q990_ANHAN</name>
<dbReference type="EMBL" id="WBMU01005014">
    <property type="protein sequence ID" value="NXC76955.1"/>
    <property type="molecule type" value="Genomic_DNA"/>
</dbReference>
<comment type="caution">
    <text evidence="8">The sequence shown here is derived from an EMBL/GenBank/DDBJ whole genome shotgun (WGS) entry which is preliminary data.</text>
</comment>
<dbReference type="OrthoDB" id="422540at2759"/>
<dbReference type="InterPro" id="IPR010661">
    <property type="entry name" value="RVT_thumb"/>
</dbReference>
<accession>A0A851Q990</accession>
<dbReference type="Pfam" id="PF06817">
    <property type="entry name" value="RVT_thumb"/>
    <property type="match status" value="1"/>
</dbReference>
<keyword evidence="2" id="KW-0548">Nucleotidyltransferase</keyword>